<protein>
    <submittedName>
        <fullName evidence="6">Uncharacterized protein</fullName>
    </submittedName>
</protein>
<comment type="similarity">
    <text evidence="1">Belongs to the ATPase alpha/beta chains family.</text>
</comment>
<evidence type="ECO:0000313" key="7">
    <source>
        <dbReference type="Proteomes" id="UP000015105"/>
    </source>
</evidence>
<reference evidence="6" key="3">
    <citation type="journal article" date="2017" name="Nature">
        <title>Genome sequence of the progenitor of the wheat D genome Aegilops tauschii.</title>
        <authorList>
            <person name="Luo M.C."/>
            <person name="Gu Y.Q."/>
            <person name="Puiu D."/>
            <person name="Wang H."/>
            <person name="Twardziok S.O."/>
            <person name="Deal K.R."/>
            <person name="Huo N."/>
            <person name="Zhu T."/>
            <person name="Wang L."/>
            <person name="Wang Y."/>
            <person name="McGuire P.E."/>
            <person name="Liu S."/>
            <person name="Long H."/>
            <person name="Ramasamy R.K."/>
            <person name="Rodriguez J.C."/>
            <person name="Van S.L."/>
            <person name="Yuan L."/>
            <person name="Wang Z."/>
            <person name="Xia Z."/>
            <person name="Xiao L."/>
            <person name="Anderson O.D."/>
            <person name="Ouyang S."/>
            <person name="Liang Y."/>
            <person name="Zimin A.V."/>
            <person name="Pertea G."/>
            <person name="Qi P."/>
            <person name="Bennetzen J.L."/>
            <person name="Dai X."/>
            <person name="Dawson M.W."/>
            <person name="Muller H.G."/>
            <person name="Kugler K."/>
            <person name="Rivarola-Duarte L."/>
            <person name="Spannagl M."/>
            <person name="Mayer K.F.X."/>
            <person name="Lu F.H."/>
            <person name="Bevan M.W."/>
            <person name="Leroy P."/>
            <person name="Li P."/>
            <person name="You F.M."/>
            <person name="Sun Q."/>
            <person name="Liu Z."/>
            <person name="Lyons E."/>
            <person name="Wicker T."/>
            <person name="Salzberg S.L."/>
            <person name="Devos K.M."/>
            <person name="Dvorak J."/>
        </authorList>
    </citation>
    <scope>NUCLEOTIDE SEQUENCE [LARGE SCALE GENOMIC DNA]</scope>
    <source>
        <strain evidence="6">cv. AL8/78</strain>
    </source>
</reference>
<evidence type="ECO:0000313" key="6">
    <source>
        <dbReference type="EnsemblPlants" id="AET6Gv20244800.1"/>
    </source>
</evidence>
<evidence type="ECO:0000256" key="5">
    <source>
        <dbReference type="ARBA" id="ARBA00023065"/>
    </source>
</evidence>
<organism evidence="6 7">
    <name type="scientific">Aegilops tauschii subsp. strangulata</name>
    <name type="common">Goatgrass</name>
    <dbReference type="NCBI Taxonomy" id="200361"/>
    <lineage>
        <taxon>Eukaryota</taxon>
        <taxon>Viridiplantae</taxon>
        <taxon>Streptophyta</taxon>
        <taxon>Embryophyta</taxon>
        <taxon>Tracheophyta</taxon>
        <taxon>Spermatophyta</taxon>
        <taxon>Magnoliopsida</taxon>
        <taxon>Liliopsida</taxon>
        <taxon>Poales</taxon>
        <taxon>Poaceae</taxon>
        <taxon>BOP clade</taxon>
        <taxon>Pooideae</taxon>
        <taxon>Triticodae</taxon>
        <taxon>Triticeae</taxon>
        <taxon>Triticinae</taxon>
        <taxon>Aegilops</taxon>
    </lineage>
</organism>
<sequence length="99" mass="10914">MTFSVIIFSPLSCAAKPAFPALAETIRGFQLILSGELDGLPEQAFYLVGNLDEASESKDAIYRRGRCVCWFLLIVSTSESDVFLVFPNDRNDVSGKVTF</sequence>
<reference evidence="7" key="2">
    <citation type="journal article" date="2017" name="Nat. Plants">
        <title>The Aegilops tauschii genome reveals multiple impacts of transposons.</title>
        <authorList>
            <person name="Zhao G."/>
            <person name="Zou C."/>
            <person name="Li K."/>
            <person name="Wang K."/>
            <person name="Li T."/>
            <person name="Gao L."/>
            <person name="Zhang X."/>
            <person name="Wang H."/>
            <person name="Yang Z."/>
            <person name="Liu X."/>
            <person name="Jiang W."/>
            <person name="Mao L."/>
            <person name="Kong X."/>
            <person name="Jiao Y."/>
            <person name="Jia J."/>
        </authorList>
    </citation>
    <scope>NUCLEOTIDE SEQUENCE [LARGE SCALE GENOMIC DNA]</scope>
    <source>
        <strain evidence="7">cv. AL8/78</strain>
    </source>
</reference>
<dbReference type="SUPFAM" id="SSF47917">
    <property type="entry name" value="C-terminal domain of alpha and beta subunits of F1 ATP synthase"/>
    <property type="match status" value="1"/>
</dbReference>
<dbReference type="AlphaFoldDB" id="A0A453N6R5"/>
<keyword evidence="4" id="KW-0067">ATP-binding</keyword>
<evidence type="ECO:0000256" key="2">
    <source>
        <dbReference type="ARBA" id="ARBA00022448"/>
    </source>
</evidence>
<keyword evidence="3" id="KW-0547">Nucleotide-binding</keyword>
<keyword evidence="7" id="KW-1185">Reference proteome</keyword>
<dbReference type="Proteomes" id="UP000015105">
    <property type="component" value="Chromosome 6D"/>
</dbReference>
<keyword evidence="5" id="KW-0406">Ion transport</keyword>
<evidence type="ECO:0000256" key="3">
    <source>
        <dbReference type="ARBA" id="ARBA00022741"/>
    </source>
</evidence>
<name>A0A453N6R5_AEGTS</name>
<dbReference type="EnsemblPlants" id="AET6Gv20244800.1">
    <property type="protein sequence ID" value="AET6Gv20244800.1"/>
    <property type="gene ID" value="AET6Gv20244800"/>
</dbReference>
<reference evidence="6" key="5">
    <citation type="journal article" date="2021" name="G3 (Bethesda)">
        <title>Aegilops tauschii genome assembly Aet v5.0 features greater sequence contiguity and improved annotation.</title>
        <authorList>
            <person name="Wang L."/>
            <person name="Zhu T."/>
            <person name="Rodriguez J.C."/>
            <person name="Deal K.R."/>
            <person name="Dubcovsky J."/>
            <person name="McGuire P.E."/>
            <person name="Lux T."/>
            <person name="Spannagl M."/>
            <person name="Mayer K.F.X."/>
            <person name="Baldrich P."/>
            <person name="Meyers B.C."/>
            <person name="Huo N."/>
            <person name="Gu Y.Q."/>
            <person name="Zhou H."/>
            <person name="Devos K.M."/>
            <person name="Bennetzen J.L."/>
            <person name="Unver T."/>
            <person name="Budak H."/>
            <person name="Gulick P.J."/>
            <person name="Galiba G."/>
            <person name="Kalapos B."/>
            <person name="Nelson D.R."/>
            <person name="Li P."/>
            <person name="You F.M."/>
            <person name="Luo M.C."/>
            <person name="Dvorak J."/>
        </authorList>
    </citation>
    <scope>NUCLEOTIDE SEQUENCE [LARGE SCALE GENOMIC DNA]</scope>
    <source>
        <strain evidence="6">cv. AL8/78</strain>
    </source>
</reference>
<evidence type="ECO:0000256" key="1">
    <source>
        <dbReference type="ARBA" id="ARBA00008936"/>
    </source>
</evidence>
<dbReference type="STRING" id="200361.A0A453N6R5"/>
<keyword evidence="2" id="KW-0813">Transport</keyword>
<proteinExistence type="inferred from homology"/>
<reference evidence="7" key="1">
    <citation type="journal article" date="2014" name="Science">
        <title>Ancient hybridizations among the ancestral genomes of bread wheat.</title>
        <authorList>
            <consortium name="International Wheat Genome Sequencing Consortium,"/>
            <person name="Marcussen T."/>
            <person name="Sandve S.R."/>
            <person name="Heier L."/>
            <person name="Spannagl M."/>
            <person name="Pfeifer M."/>
            <person name="Jakobsen K.S."/>
            <person name="Wulff B.B."/>
            <person name="Steuernagel B."/>
            <person name="Mayer K.F."/>
            <person name="Olsen O.A."/>
        </authorList>
    </citation>
    <scope>NUCLEOTIDE SEQUENCE [LARGE SCALE GENOMIC DNA]</scope>
    <source>
        <strain evidence="7">cv. AL8/78</strain>
    </source>
</reference>
<dbReference type="GO" id="GO:0006811">
    <property type="term" value="P:monoatomic ion transport"/>
    <property type="evidence" value="ECO:0007669"/>
    <property type="project" value="UniProtKB-KW"/>
</dbReference>
<dbReference type="Gene3D" id="1.10.1140.10">
    <property type="entry name" value="Bovine Mitochondrial F1-atpase, Atp Synthase Beta Chain, Chain D, domain 3"/>
    <property type="match status" value="1"/>
</dbReference>
<dbReference type="Gramene" id="AET6Gv20244800.1">
    <property type="protein sequence ID" value="AET6Gv20244800.1"/>
    <property type="gene ID" value="AET6Gv20244800"/>
</dbReference>
<evidence type="ECO:0000256" key="4">
    <source>
        <dbReference type="ARBA" id="ARBA00022840"/>
    </source>
</evidence>
<dbReference type="InterPro" id="IPR024034">
    <property type="entry name" value="ATPase_F1/V1_b/a_C"/>
</dbReference>
<accession>A0A453N6R5</accession>
<reference evidence="6" key="4">
    <citation type="submission" date="2019-03" db="UniProtKB">
        <authorList>
            <consortium name="EnsemblPlants"/>
        </authorList>
    </citation>
    <scope>IDENTIFICATION</scope>
</reference>